<dbReference type="InterPro" id="IPR046959">
    <property type="entry name" value="PRK1-6/SRF4-like"/>
</dbReference>
<dbReference type="Pfam" id="PF08263">
    <property type="entry name" value="LRRNT_2"/>
    <property type="match status" value="1"/>
</dbReference>
<sequence length="617" mass="69158">MMVQHGVLWRATPILLFILLLFHNLATSHGESDSNVLLKFKASLENTAALANWTVSKPPCNGWKGVLCYRGNVWGLQLENMGLHGVIDVETLAKLPTLRSVSFKNNDFKGSLPNLTRHSALKTVFLSNNKFSGEIPDNAFYGMRSLKKLHLANNKFSGTIPTTLATVPRLVELALEDNEFEGEIPNFQQKGLIKFNVSNNRLAGRIPQGLSRLHASSFSGNKELCGEPLESCPANYEESWQRRFPETTIGVIAILVGAALITLLGVCIFLVCRKKRYQQQLGGSPELNQMERSTGIASPEGGKPSVRQLTFLKEETEKFDMQELLKSSAEILGSSVFGSTYKAGLKGKKMTVKRYKHMNQVSKEDFNEHMRRLGRINHHNVHPILAFYYKKEEKLFVADFVHNHSLAARLHGNQSLEWRTRLKIVKGVAKGLLYLHHELPSLTPAHGHLKASNVLLDSDFNPLLTDYGLIPILNKDHAEHNMVAYKSPEYKETAKLTKKTDVWCFGHLILEILTGRPSVIDQQPDADLATWLDTSGSGVSVFDQDMAATGNMMKLLKIGLSCCQANLKRRPEIKEVVEMVEEIKDKEFDDDFDSSYASERGMRSSRGLSQDFKPINL</sequence>
<keyword evidence="12" id="KW-0808">Transferase</keyword>
<dbReference type="InterPro" id="IPR001611">
    <property type="entry name" value="Leu-rich_rpt"/>
</dbReference>
<keyword evidence="2" id="KW-0433">Leucine-rich repeat</keyword>
<dbReference type="GO" id="GO:0004674">
    <property type="term" value="F:protein serine/threonine kinase activity"/>
    <property type="evidence" value="ECO:0007669"/>
    <property type="project" value="UniProtKB-EC"/>
</dbReference>
<dbReference type="GO" id="GO:0016020">
    <property type="term" value="C:membrane"/>
    <property type="evidence" value="ECO:0007669"/>
    <property type="project" value="UniProtKB-SubCell"/>
</dbReference>
<evidence type="ECO:0000256" key="2">
    <source>
        <dbReference type="ARBA" id="ARBA00022614"/>
    </source>
</evidence>
<dbReference type="InterPro" id="IPR032675">
    <property type="entry name" value="LRR_dom_sf"/>
</dbReference>
<comment type="subcellular location">
    <subcellularLocation>
        <location evidence="1">Membrane</location>
    </subcellularLocation>
</comment>
<feature type="chain" id="PRO_5044768778" evidence="10">
    <location>
        <begin position="31"/>
        <end position="617"/>
    </location>
</feature>
<dbReference type="Gene3D" id="3.30.200.20">
    <property type="entry name" value="Phosphorylase Kinase, domain 1"/>
    <property type="match status" value="1"/>
</dbReference>
<dbReference type="InterPro" id="IPR001245">
    <property type="entry name" value="Ser-Thr/Tyr_kinase_cat_dom"/>
</dbReference>
<evidence type="ECO:0000313" key="12">
    <source>
        <dbReference type="EMBL" id="KAL1532954.1"/>
    </source>
</evidence>
<keyword evidence="13" id="KW-1185">Reference proteome</keyword>
<evidence type="ECO:0000256" key="10">
    <source>
        <dbReference type="SAM" id="SignalP"/>
    </source>
</evidence>
<keyword evidence="7 9" id="KW-0472">Membrane</keyword>
<dbReference type="SUPFAM" id="SSF52058">
    <property type="entry name" value="L domain-like"/>
    <property type="match status" value="1"/>
</dbReference>
<keyword evidence="4 10" id="KW-0732">Signal</keyword>
<dbReference type="InterPro" id="IPR013210">
    <property type="entry name" value="LRR_N_plant-typ"/>
</dbReference>
<feature type="signal peptide" evidence="10">
    <location>
        <begin position="1"/>
        <end position="30"/>
    </location>
</feature>
<evidence type="ECO:0000256" key="7">
    <source>
        <dbReference type="ARBA" id="ARBA00023136"/>
    </source>
</evidence>
<protein>
    <submittedName>
        <fullName evidence="12">Actin-regulating kinase prk1</fullName>
        <ecNumber evidence="12">2.7.11.1</ecNumber>
    </submittedName>
</protein>
<dbReference type="PANTHER" id="PTHR48007">
    <property type="entry name" value="LEUCINE-RICH REPEAT RECEPTOR-LIKE PROTEIN KINASE PXC1"/>
    <property type="match status" value="1"/>
</dbReference>
<evidence type="ECO:0000313" key="13">
    <source>
        <dbReference type="Proteomes" id="UP001567538"/>
    </source>
</evidence>
<dbReference type="Gene3D" id="3.80.10.10">
    <property type="entry name" value="Ribonuclease Inhibitor"/>
    <property type="match status" value="2"/>
</dbReference>
<dbReference type="Pfam" id="PF13855">
    <property type="entry name" value="LRR_8"/>
    <property type="match status" value="1"/>
</dbReference>
<name>A0ABD1FM86_SALDI</name>
<organism evidence="12 13">
    <name type="scientific">Salvia divinorum</name>
    <name type="common">Maria pastora</name>
    <name type="synonym">Diviner's sage</name>
    <dbReference type="NCBI Taxonomy" id="28513"/>
    <lineage>
        <taxon>Eukaryota</taxon>
        <taxon>Viridiplantae</taxon>
        <taxon>Streptophyta</taxon>
        <taxon>Embryophyta</taxon>
        <taxon>Tracheophyta</taxon>
        <taxon>Spermatophyta</taxon>
        <taxon>Magnoliopsida</taxon>
        <taxon>eudicotyledons</taxon>
        <taxon>Gunneridae</taxon>
        <taxon>Pentapetalae</taxon>
        <taxon>asterids</taxon>
        <taxon>lamiids</taxon>
        <taxon>Lamiales</taxon>
        <taxon>Lamiaceae</taxon>
        <taxon>Nepetoideae</taxon>
        <taxon>Mentheae</taxon>
        <taxon>Salviinae</taxon>
        <taxon>Salvia</taxon>
        <taxon>Salvia subgen. Calosphace</taxon>
    </lineage>
</organism>
<feature type="transmembrane region" description="Helical" evidence="9">
    <location>
        <begin position="249"/>
        <end position="272"/>
    </location>
</feature>
<evidence type="ECO:0000256" key="1">
    <source>
        <dbReference type="ARBA" id="ARBA00004370"/>
    </source>
</evidence>
<dbReference type="Gene3D" id="1.10.510.10">
    <property type="entry name" value="Transferase(Phosphotransferase) domain 1"/>
    <property type="match status" value="1"/>
</dbReference>
<dbReference type="SUPFAM" id="SSF56112">
    <property type="entry name" value="Protein kinase-like (PK-like)"/>
    <property type="match status" value="1"/>
</dbReference>
<keyword evidence="5" id="KW-0677">Repeat</keyword>
<evidence type="ECO:0000256" key="4">
    <source>
        <dbReference type="ARBA" id="ARBA00022729"/>
    </source>
</evidence>
<dbReference type="PANTHER" id="PTHR48007:SF64">
    <property type="entry name" value="POLLEN RECEPTOR-LIKE KINASE 1"/>
    <property type="match status" value="1"/>
</dbReference>
<evidence type="ECO:0000256" key="9">
    <source>
        <dbReference type="SAM" id="Phobius"/>
    </source>
</evidence>
<dbReference type="FunFam" id="3.80.10.10:FF:000400">
    <property type="entry name" value="Nuclear pore complex protein NUP107"/>
    <property type="match status" value="1"/>
</dbReference>
<dbReference type="InterPro" id="IPR000719">
    <property type="entry name" value="Prot_kinase_dom"/>
</dbReference>
<feature type="region of interest" description="Disordered" evidence="8">
    <location>
        <begin position="591"/>
        <end position="617"/>
    </location>
</feature>
<gene>
    <name evidence="12" type="primary">PRK1</name>
    <name evidence="12" type="ORF">AAHA92_32905</name>
</gene>
<keyword evidence="12" id="KW-0418">Kinase</keyword>
<evidence type="ECO:0000256" key="5">
    <source>
        <dbReference type="ARBA" id="ARBA00022737"/>
    </source>
</evidence>
<comment type="caution">
    <text evidence="12">The sequence shown here is derived from an EMBL/GenBank/DDBJ whole genome shotgun (WGS) entry which is preliminary data.</text>
</comment>
<keyword evidence="6 9" id="KW-1133">Transmembrane helix</keyword>
<evidence type="ECO:0000259" key="11">
    <source>
        <dbReference type="PROSITE" id="PS50011"/>
    </source>
</evidence>
<evidence type="ECO:0000256" key="3">
    <source>
        <dbReference type="ARBA" id="ARBA00022692"/>
    </source>
</evidence>
<dbReference type="Proteomes" id="UP001567538">
    <property type="component" value="Unassembled WGS sequence"/>
</dbReference>
<accession>A0ABD1FM86</accession>
<dbReference type="InterPro" id="IPR011009">
    <property type="entry name" value="Kinase-like_dom_sf"/>
</dbReference>
<proteinExistence type="predicted"/>
<dbReference type="EMBL" id="JBEAFC010000014">
    <property type="protein sequence ID" value="KAL1532954.1"/>
    <property type="molecule type" value="Genomic_DNA"/>
</dbReference>
<feature type="domain" description="Protein kinase" evidence="11">
    <location>
        <begin position="326"/>
        <end position="583"/>
    </location>
</feature>
<evidence type="ECO:0000256" key="8">
    <source>
        <dbReference type="SAM" id="MobiDB-lite"/>
    </source>
</evidence>
<dbReference type="AlphaFoldDB" id="A0ABD1FM86"/>
<dbReference type="PROSITE" id="PS50011">
    <property type="entry name" value="PROTEIN_KINASE_DOM"/>
    <property type="match status" value="1"/>
</dbReference>
<keyword evidence="3 9" id="KW-0812">Transmembrane</keyword>
<dbReference type="Pfam" id="PF07714">
    <property type="entry name" value="PK_Tyr_Ser-Thr"/>
    <property type="match status" value="1"/>
</dbReference>
<dbReference type="EC" id="2.7.11.1" evidence="12"/>
<reference evidence="12 13" key="1">
    <citation type="submission" date="2024-06" db="EMBL/GenBank/DDBJ databases">
        <title>A chromosome level genome sequence of Diviner's sage (Salvia divinorum).</title>
        <authorList>
            <person name="Ford S.A."/>
            <person name="Ro D.-K."/>
            <person name="Ness R.W."/>
            <person name="Phillips M.A."/>
        </authorList>
    </citation>
    <scope>NUCLEOTIDE SEQUENCE [LARGE SCALE GENOMIC DNA]</scope>
    <source>
        <strain evidence="12">SAF-2024a</strain>
        <tissue evidence="12">Leaf</tissue>
    </source>
</reference>
<evidence type="ECO:0000256" key="6">
    <source>
        <dbReference type="ARBA" id="ARBA00022989"/>
    </source>
</evidence>